<keyword evidence="1" id="KW-0812">Transmembrane</keyword>
<feature type="transmembrane region" description="Helical" evidence="1">
    <location>
        <begin position="12"/>
        <end position="33"/>
    </location>
</feature>
<dbReference type="RefSeq" id="WP_187596798.1">
    <property type="nucleotide sequence ID" value="NZ_CP060714.1"/>
</dbReference>
<evidence type="ECO:0000313" key="2">
    <source>
        <dbReference type="EMBL" id="QNN56532.1"/>
    </source>
</evidence>
<proteinExistence type="predicted"/>
<reference evidence="2 3" key="1">
    <citation type="submission" date="2020-08" db="EMBL/GenBank/DDBJ databases">
        <title>Genome sequence of Diaphorobacter ruginosibacter DSM 27467T.</title>
        <authorList>
            <person name="Hyun D.-W."/>
            <person name="Bae J.-W."/>
        </authorList>
    </citation>
    <scope>NUCLEOTIDE SEQUENCE [LARGE SCALE GENOMIC DNA]</scope>
    <source>
        <strain evidence="2 3">DSM 27467</strain>
    </source>
</reference>
<keyword evidence="1" id="KW-1133">Transmembrane helix</keyword>
<keyword evidence="1" id="KW-0472">Membrane</keyword>
<gene>
    <name evidence="2" type="ORF">H9K76_18655</name>
</gene>
<accession>A0A7G9RLQ7</accession>
<evidence type="ECO:0000256" key="1">
    <source>
        <dbReference type="SAM" id="Phobius"/>
    </source>
</evidence>
<name>A0A7G9RLQ7_9BURK</name>
<organism evidence="2 3">
    <name type="scientific">Diaphorobacter ruginosibacter</name>
    <dbReference type="NCBI Taxonomy" id="1715720"/>
    <lineage>
        <taxon>Bacteria</taxon>
        <taxon>Pseudomonadati</taxon>
        <taxon>Pseudomonadota</taxon>
        <taxon>Betaproteobacteria</taxon>
        <taxon>Burkholderiales</taxon>
        <taxon>Comamonadaceae</taxon>
        <taxon>Diaphorobacter</taxon>
    </lineage>
</organism>
<keyword evidence="3" id="KW-1185">Reference proteome</keyword>
<feature type="transmembrane region" description="Helical" evidence="1">
    <location>
        <begin position="261"/>
        <end position="281"/>
    </location>
</feature>
<dbReference type="KEGG" id="drg:H9K76_18655"/>
<dbReference type="AlphaFoldDB" id="A0A7G9RLQ7"/>
<sequence>MLQKLESGLLYLMRVLMVLLVLFTLFSLALWAADSLRSPAASATQATTDWSGFKIDDAELKRTTYSDFGFADSDHHANDDKLAKDGEVVAAFTQVDQLLRAAILQNPDKRRQVDAAGDDAGLTDAQSLADWLKASREKASAGTAVSAAVDATAGVQGDDEEFKPQPVNITEALLNQTHGIIDANGYDAGRAFVLGAPAAFKTLLADAQVQRGMAQQTTSFLVSNLLLNYNMAFSTKVSGTDADTAGTRPSWLERLMEPSNLLVFTVLMWTLVFMMLIVVFLRVERHLRAMASEGRVLASAREASPMQ</sequence>
<protein>
    <submittedName>
        <fullName evidence="2">Uncharacterized protein</fullName>
    </submittedName>
</protein>
<evidence type="ECO:0000313" key="3">
    <source>
        <dbReference type="Proteomes" id="UP000515811"/>
    </source>
</evidence>
<dbReference type="Proteomes" id="UP000515811">
    <property type="component" value="Chromosome"/>
</dbReference>
<dbReference type="EMBL" id="CP060714">
    <property type="protein sequence ID" value="QNN56532.1"/>
    <property type="molecule type" value="Genomic_DNA"/>
</dbReference>